<gene>
    <name evidence="5" type="ORF">D9619_007992</name>
</gene>
<evidence type="ECO:0000259" key="4">
    <source>
        <dbReference type="Pfam" id="PF07859"/>
    </source>
</evidence>
<dbReference type="InterPro" id="IPR029058">
    <property type="entry name" value="AB_hydrolase_fold"/>
</dbReference>
<feature type="active site" evidence="3">
    <location>
        <position position="226"/>
    </location>
</feature>
<dbReference type="EMBL" id="JAACJJ010000057">
    <property type="protein sequence ID" value="KAF5310784.1"/>
    <property type="molecule type" value="Genomic_DNA"/>
</dbReference>
<dbReference type="InterPro" id="IPR033140">
    <property type="entry name" value="Lipase_GDXG_put_SER_AS"/>
</dbReference>
<dbReference type="InterPro" id="IPR050300">
    <property type="entry name" value="GDXG_lipolytic_enzyme"/>
</dbReference>
<dbReference type="Proteomes" id="UP000567179">
    <property type="component" value="Unassembled WGS sequence"/>
</dbReference>
<evidence type="ECO:0000313" key="5">
    <source>
        <dbReference type="EMBL" id="KAF5310784.1"/>
    </source>
</evidence>
<evidence type="ECO:0000256" key="1">
    <source>
        <dbReference type="ARBA" id="ARBA00010515"/>
    </source>
</evidence>
<evidence type="ECO:0000256" key="3">
    <source>
        <dbReference type="PROSITE-ProRule" id="PRU10038"/>
    </source>
</evidence>
<evidence type="ECO:0000313" key="6">
    <source>
        <dbReference type="Proteomes" id="UP000567179"/>
    </source>
</evidence>
<comment type="caution">
    <text evidence="5">The sequence shown here is derived from an EMBL/GenBank/DDBJ whole genome shotgun (WGS) entry which is preliminary data.</text>
</comment>
<dbReference type="GO" id="GO:0016787">
    <property type="term" value="F:hydrolase activity"/>
    <property type="evidence" value="ECO:0007669"/>
    <property type="project" value="UniProtKB-KW"/>
</dbReference>
<dbReference type="OrthoDB" id="2152029at2759"/>
<dbReference type="PROSITE" id="PS01174">
    <property type="entry name" value="LIPASE_GDXG_SER"/>
    <property type="match status" value="1"/>
</dbReference>
<keyword evidence="2" id="KW-0378">Hydrolase</keyword>
<accession>A0A8H5ESJ2</accession>
<dbReference type="AlphaFoldDB" id="A0A8H5ESJ2"/>
<protein>
    <recommendedName>
        <fullName evidence="4">Alpha/beta hydrolase fold-3 domain-containing protein</fullName>
    </recommendedName>
</protein>
<dbReference type="Gene3D" id="3.40.50.1820">
    <property type="entry name" value="alpha/beta hydrolase"/>
    <property type="match status" value="1"/>
</dbReference>
<comment type="similarity">
    <text evidence="1">Belongs to the 'GDXG' lipolytic enzyme family.</text>
</comment>
<feature type="domain" description="Alpha/beta hydrolase fold-3" evidence="4">
    <location>
        <begin position="142"/>
        <end position="374"/>
    </location>
</feature>
<dbReference type="SUPFAM" id="SSF53474">
    <property type="entry name" value="alpha/beta-Hydrolases"/>
    <property type="match status" value="1"/>
</dbReference>
<keyword evidence="6" id="KW-1185">Reference proteome</keyword>
<evidence type="ECO:0000256" key="2">
    <source>
        <dbReference type="ARBA" id="ARBA00022801"/>
    </source>
</evidence>
<dbReference type="PANTHER" id="PTHR48081:SF26">
    <property type="entry name" value="ALPHA_BETA HYDROLASE FOLD-3 DOMAIN-CONTAINING PROTEIN"/>
    <property type="match status" value="1"/>
</dbReference>
<dbReference type="Pfam" id="PF07859">
    <property type="entry name" value="Abhydrolase_3"/>
    <property type="match status" value="1"/>
</dbReference>
<organism evidence="5 6">
    <name type="scientific">Psilocybe cf. subviscida</name>
    <dbReference type="NCBI Taxonomy" id="2480587"/>
    <lineage>
        <taxon>Eukaryota</taxon>
        <taxon>Fungi</taxon>
        <taxon>Dikarya</taxon>
        <taxon>Basidiomycota</taxon>
        <taxon>Agaricomycotina</taxon>
        <taxon>Agaricomycetes</taxon>
        <taxon>Agaricomycetidae</taxon>
        <taxon>Agaricales</taxon>
        <taxon>Agaricineae</taxon>
        <taxon>Strophariaceae</taxon>
        <taxon>Psilocybe</taxon>
    </lineage>
</organism>
<sequence length="399" mass="43668">MKTSIVRYQPFKALYLLCQLLATMFIRFPTWILLALPSSNRPRKTFTITRVLLVNSIRFAFQLQETTGPIIVAPDHRAIKAGKGVNGVWVPAANHLVTGNLKLWAGIAKVNSVRLPGYWHLKNGTSVKPGTPPLPGEKVIYNLHGGAYIRMSAHPADPTANIPKGYIQHVALVQRVFSLEYRLASSAPAVEQYPFPTQLLDALAGYNYLVQAIGFAPEDIIISGDSAGANLALALVRYLQDNASATDVQLPPGPGGLILLSPWGDMGTSSDNLHSTLNFTNSDYIRNDGGILYAKKSFCGPHGLGIADTNEYISPASLKPAIKVDFKGFPRTFLVNGGAEVLYDTILNLRKRIAQDLGEDLEYYEAPDGIHDYICFPLHEPERTDTLKAINKWVSAKSS</sequence>
<proteinExistence type="inferred from homology"/>
<dbReference type="PANTHER" id="PTHR48081">
    <property type="entry name" value="AB HYDROLASE SUPERFAMILY PROTEIN C4A8.06C"/>
    <property type="match status" value="1"/>
</dbReference>
<reference evidence="5 6" key="1">
    <citation type="journal article" date="2020" name="ISME J.">
        <title>Uncovering the hidden diversity of litter-decomposition mechanisms in mushroom-forming fungi.</title>
        <authorList>
            <person name="Floudas D."/>
            <person name="Bentzer J."/>
            <person name="Ahren D."/>
            <person name="Johansson T."/>
            <person name="Persson P."/>
            <person name="Tunlid A."/>
        </authorList>
    </citation>
    <scope>NUCLEOTIDE SEQUENCE [LARGE SCALE GENOMIC DNA]</scope>
    <source>
        <strain evidence="5 6">CBS 101986</strain>
    </source>
</reference>
<dbReference type="InterPro" id="IPR013094">
    <property type="entry name" value="AB_hydrolase_3"/>
</dbReference>
<name>A0A8H5ESJ2_9AGAR</name>